<dbReference type="RefSeq" id="WP_190130556.1">
    <property type="nucleotide sequence ID" value="NZ_BNBD01000006.1"/>
</dbReference>
<proteinExistence type="predicted"/>
<feature type="compositionally biased region" description="Polar residues" evidence="3">
    <location>
        <begin position="55"/>
        <end position="75"/>
    </location>
</feature>
<dbReference type="InterPro" id="IPR006558">
    <property type="entry name" value="LamG-like"/>
</dbReference>
<accession>A0A919EDQ3</accession>
<evidence type="ECO:0000313" key="6">
    <source>
        <dbReference type="Proteomes" id="UP000638313"/>
    </source>
</evidence>
<dbReference type="AlphaFoldDB" id="A0A919EDQ3"/>
<keyword evidence="1" id="KW-0732">Signal</keyword>
<sequence>MAPPLAAADARAADGSGPRAVTEGAPDPSPGQRALDEARATGHRVEVVQERSETEQVFANPSGTFTAEQTAQPQRVRQADGSWQPVDAGLVRRQDGSIGPRSAVVDMSFSGGGTDQPLIRMAKGDTSLALRWPGKLPEPRLNGTTAEYAEVMPGVDLKVDATVTGYSYALVVKTAEAAKNPELRRIELATDTKGLSLTTDSSGLHALDGKGAKVFSGPPARMWDSSGRPAPAAPGAAPATTPAPGDKVATMAMSVQKGAVTVVPDQALLTGPGTRYPVYIDPPTDDMTQVEWLYVSSSSPDTSFLKDERQGRGVGYCSYAQTGEGLAVCSRDSYVDRMYFKFSTSGWKGRKIRKATFSAEETFSFSCTPTWVDLALVDEKKIGKDTTWNNKPVDGDLMVDRKVAYGRGDQCPSARVEFYDNPAEKNENLTPTVVKKAATGEPIAFSLTASDEKDPYSWKRFRGSDAKLSIEYNTPPAKPTDERTSNPATGCERGSGRPWIRTGTPTMLVKGTDDDHQNLKATFRVWNALPEKPMVFEGTDGYHAQGDFRSTIAQGKLQHGQAYKWHAGTTDGIDDSTEWSDYCEFGVDTEAPATKPAVTSRDFPAEQEGKKAGQPGSFTFSANGVRDSAYGNDIAYYEWAIGDDEPANRAVPSRTGGDATVDITPTTFGPNVLYARSVDRAGNRGPLTTYVFKAVRPCPDELTDGCSAATYHLDQVASGTSPDSSGKNRSLGVTGATSVAGRKAASRPDDKALRFNGTSDYAKATSPVDTRQAFTVSAWVRPTGVDHNGTVLSQSGEHVFGPALYYSTTFQRWVFGRMAADKAASTTDDLKRAMAVSERPARLNEWTHLTGTYDPQARKIQLYVNGVMEGEASFDAVIDARQGLELGRSRWNDQWDNFFAGDVDDVRVHAGRLSDRDIAYLATP</sequence>
<evidence type="ECO:0000313" key="5">
    <source>
        <dbReference type="EMBL" id="GHF50707.1"/>
    </source>
</evidence>
<feature type="compositionally biased region" description="Low complexity" evidence="3">
    <location>
        <begin position="229"/>
        <end position="243"/>
    </location>
</feature>
<protein>
    <recommendedName>
        <fullName evidence="4">LamG-like jellyroll fold domain-containing protein</fullName>
    </recommendedName>
</protein>
<dbReference type="SMART" id="SM00560">
    <property type="entry name" value="LamGL"/>
    <property type="match status" value="1"/>
</dbReference>
<feature type="compositionally biased region" description="Low complexity" evidence="3">
    <location>
        <begin position="1"/>
        <end position="20"/>
    </location>
</feature>
<feature type="region of interest" description="Disordered" evidence="3">
    <location>
        <begin position="470"/>
        <end position="504"/>
    </location>
</feature>
<reference evidence="5" key="1">
    <citation type="journal article" date="2014" name="Int. J. Syst. Evol. Microbiol.">
        <title>Complete genome sequence of Corynebacterium casei LMG S-19264T (=DSM 44701T), isolated from a smear-ripened cheese.</title>
        <authorList>
            <consortium name="US DOE Joint Genome Institute (JGI-PGF)"/>
            <person name="Walter F."/>
            <person name="Albersmeier A."/>
            <person name="Kalinowski J."/>
            <person name="Ruckert C."/>
        </authorList>
    </citation>
    <scope>NUCLEOTIDE SEQUENCE</scope>
    <source>
        <strain evidence="5">JCM 4059</strain>
    </source>
</reference>
<name>A0A919EDQ3_9ACTN</name>
<evidence type="ECO:0000259" key="4">
    <source>
        <dbReference type="SMART" id="SM00560"/>
    </source>
</evidence>
<dbReference type="Pfam" id="PF13385">
    <property type="entry name" value="Laminin_G_3"/>
    <property type="match status" value="1"/>
</dbReference>
<feature type="compositionally biased region" description="Polar residues" evidence="3">
    <location>
        <begin position="717"/>
        <end position="728"/>
    </location>
</feature>
<dbReference type="PANTHER" id="PTHR46943:SF1">
    <property type="entry name" value="PENTRAXIN-RELATED PROTEIN PTX3"/>
    <property type="match status" value="1"/>
</dbReference>
<feature type="region of interest" description="Disordered" evidence="3">
    <location>
        <begin position="1"/>
        <end position="82"/>
    </location>
</feature>
<keyword evidence="2" id="KW-1015">Disulfide bond</keyword>
<dbReference type="Gene3D" id="2.60.120.200">
    <property type="match status" value="1"/>
</dbReference>
<dbReference type="SUPFAM" id="SSF49899">
    <property type="entry name" value="Concanavalin A-like lectins/glucanases"/>
    <property type="match status" value="1"/>
</dbReference>
<evidence type="ECO:0000256" key="3">
    <source>
        <dbReference type="SAM" id="MobiDB-lite"/>
    </source>
</evidence>
<feature type="domain" description="LamG-like jellyroll fold" evidence="4">
    <location>
        <begin position="772"/>
        <end position="916"/>
    </location>
</feature>
<feature type="region of interest" description="Disordered" evidence="3">
    <location>
        <begin position="217"/>
        <end position="243"/>
    </location>
</feature>
<dbReference type="PANTHER" id="PTHR46943">
    <property type="entry name" value="PENTRAXIN-RELATED PROTEIN PTX3"/>
    <property type="match status" value="1"/>
</dbReference>
<gene>
    <name evidence="5" type="ORF">GCM10010218_35320</name>
</gene>
<evidence type="ECO:0000256" key="1">
    <source>
        <dbReference type="ARBA" id="ARBA00022729"/>
    </source>
</evidence>
<reference evidence="5" key="2">
    <citation type="submission" date="2020-09" db="EMBL/GenBank/DDBJ databases">
        <authorList>
            <person name="Sun Q."/>
            <person name="Ohkuma M."/>
        </authorList>
    </citation>
    <scope>NUCLEOTIDE SEQUENCE</scope>
    <source>
        <strain evidence="5">JCM 4059</strain>
    </source>
</reference>
<dbReference type="GO" id="GO:0006955">
    <property type="term" value="P:immune response"/>
    <property type="evidence" value="ECO:0007669"/>
    <property type="project" value="InterPro"/>
</dbReference>
<feature type="compositionally biased region" description="Basic and acidic residues" evidence="3">
    <location>
        <begin position="34"/>
        <end position="54"/>
    </location>
</feature>
<comment type="caution">
    <text evidence="5">The sequence shown here is derived from an EMBL/GenBank/DDBJ whole genome shotgun (WGS) entry which is preliminary data.</text>
</comment>
<keyword evidence="6" id="KW-1185">Reference proteome</keyword>
<dbReference type="Proteomes" id="UP000638313">
    <property type="component" value="Unassembled WGS sequence"/>
</dbReference>
<evidence type="ECO:0000256" key="2">
    <source>
        <dbReference type="ARBA" id="ARBA00023157"/>
    </source>
</evidence>
<dbReference type="EMBL" id="BNBD01000006">
    <property type="protein sequence ID" value="GHF50707.1"/>
    <property type="molecule type" value="Genomic_DNA"/>
</dbReference>
<dbReference type="InterPro" id="IPR013320">
    <property type="entry name" value="ConA-like_dom_sf"/>
</dbReference>
<feature type="region of interest" description="Disordered" evidence="3">
    <location>
        <begin position="593"/>
        <end position="618"/>
    </location>
</feature>
<dbReference type="InterPro" id="IPR042837">
    <property type="entry name" value="PTX3"/>
</dbReference>
<feature type="region of interest" description="Disordered" evidence="3">
    <location>
        <begin position="716"/>
        <end position="752"/>
    </location>
</feature>
<organism evidence="5 6">
    <name type="scientific">Streptomyces mashuensis</name>
    <dbReference type="NCBI Taxonomy" id="33904"/>
    <lineage>
        <taxon>Bacteria</taxon>
        <taxon>Bacillati</taxon>
        <taxon>Actinomycetota</taxon>
        <taxon>Actinomycetes</taxon>
        <taxon>Kitasatosporales</taxon>
        <taxon>Streptomycetaceae</taxon>
        <taxon>Streptomyces</taxon>
    </lineage>
</organism>